<gene>
    <name evidence="3" type="primary">Aste57867_16503</name>
    <name evidence="2" type="ORF">As57867_016446</name>
    <name evidence="3" type="ORF">ASTE57867_16503</name>
</gene>
<feature type="transmembrane region" description="Helical" evidence="1">
    <location>
        <begin position="84"/>
        <end position="117"/>
    </location>
</feature>
<reference evidence="2" key="2">
    <citation type="submission" date="2019-06" db="EMBL/GenBank/DDBJ databases">
        <title>Genomics analysis of Aphanomyces spp. identifies a new class of oomycete effector associated with host adaptation.</title>
        <authorList>
            <person name="Gaulin E."/>
        </authorList>
    </citation>
    <scope>NUCLEOTIDE SEQUENCE</scope>
    <source>
        <strain evidence="2">CBS 578.67</strain>
    </source>
</reference>
<sequence length="291" mass="31428">MFRRVVQRTPMSIGTAVFPAARRSTLVSLPRHPILAVSVRPVFLRPAFLRASSPTSVLHVRMYSSNFDDWRRNTSITDKMKTGAIIVAGVGVFALASSVALGVVVTGIVGLGAYGLYSSFRRTVSPSSSPFESMMQSSARSFKPSQIRGGNPLFAGMPLVLRGLLTGIFGMLGGAVKQSWNRVMAVQKHVDSKLKQHPSIRAQLGPNASVGNPEQLTEQTTNGIGRIHAVFPIVGGRHPAFVQVAASIDNDNRLVYETLQYKNQATGETRDLLVDGGKASVVLDAEYKEVH</sequence>
<keyword evidence="1" id="KW-1133">Transmembrane helix</keyword>
<dbReference type="EMBL" id="CAADRA010005907">
    <property type="protein sequence ID" value="VFT93277.1"/>
    <property type="molecule type" value="Genomic_DNA"/>
</dbReference>
<keyword evidence="1" id="KW-0472">Membrane</keyword>
<protein>
    <submittedName>
        <fullName evidence="3">Aste57867_16503 protein</fullName>
    </submittedName>
</protein>
<proteinExistence type="predicted"/>
<organism evidence="3 4">
    <name type="scientific">Aphanomyces stellatus</name>
    <dbReference type="NCBI Taxonomy" id="120398"/>
    <lineage>
        <taxon>Eukaryota</taxon>
        <taxon>Sar</taxon>
        <taxon>Stramenopiles</taxon>
        <taxon>Oomycota</taxon>
        <taxon>Saprolegniomycetes</taxon>
        <taxon>Saprolegniales</taxon>
        <taxon>Verrucalvaceae</taxon>
        <taxon>Aphanomyces</taxon>
    </lineage>
</organism>
<reference evidence="3 4" key="1">
    <citation type="submission" date="2019-03" db="EMBL/GenBank/DDBJ databases">
        <authorList>
            <person name="Gaulin E."/>
            <person name="Dumas B."/>
        </authorList>
    </citation>
    <scope>NUCLEOTIDE SEQUENCE [LARGE SCALE GENOMIC DNA]</scope>
    <source>
        <strain evidence="3">CBS 568.67</strain>
    </source>
</reference>
<name>A0A485L5Y3_9STRA</name>
<keyword evidence="4" id="KW-1185">Reference proteome</keyword>
<keyword evidence="1" id="KW-0812">Transmembrane</keyword>
<feature type="transmembrane region" description="Helical" evidence="1">
    <location>
        <begin position="153"/>
        <end position="176"/>
    </location>
</feature>
<evidence type="ECO:0000313" key="3">
    <source>
        <dbReference type="EMBL" id="VFT93277.1"/>
    </source>
</evidence>
<accession>A0A485L5Y3</accession>
<dbReference type="OrthoDB" id="167208at2759"/>
<dbReference type="Proteomes" id="UP000332933">
    <property type="component" value="Unassembled WGS sequence"/>
</dbReference>
<evidence type="ECO:0000256" key="1">
    <source>
        <dbReference type="SAM" id="Phobius"/>
    </source>
</evidence>
<dbReference type="EMBL" id="VJMH01005886">
    <property type="protein sequence ID" value="KAF0692427.1"/>
    <property type="molecule type" value="Genomic_DNA"/>
</dbReference>
<evidence type="ECO:0000313" key="2">
    <source>
        <dbReference type="EMBL" id="KAF0692427.1"/>
    </source>
</evidence>
<dbReference type="AlphaFoldDB" id="A0A485L5Y3"/>
<evidence type="ECO:0000313" key="4">
    <source>
        <dbReference type="Proteomes" id="UP000332933"/>
    </source>
</evidence>